<accession>A0ABN3GUC0</accession>
<dbReference type="EMBL" id="BAAARV010000053">
    <property type="protein sequence ID" value="GAA2361411.1"/>
    <property type="molecule type" value="Genomic_DNA"/>
</dbReference>
<comment type="caution">
    <text evidence="4">The sequence shown here is derived from an EMBL/GenBank/DDBJ whole genome shotgun (WGS) entry which is preliminary data.</text>
</comment>
<dbReference type="PROSITE" id="PS50043">
    <property type="entry name" value="HTH_LUXR_2"/>
    <property type="match status" value="1"/>
</dbReference>
<dbReference type="InterPro" id="IPR000792">
    <property type="entry name" value="Tscrpt_reg_LuxR_C"/>
</dbReference>
<protein>
    <submittedName>
        <fullName evidence="4">LuxR family transcriptional regulator</fullName>
    </submittedName>
</protein>
<dbReference type="PROSITE" id="PS00622">
    <property type="entry name" value="HTH_LUXR_1"/>
    <property type="match status" value="1"/>
</dbReference>
<dbReference type="Pfam" id="PF00196">
    <property type="entry name" value="GerE"/>
    <property type="match status" value="1"/>
</dbReference>
<sequence>MAADATGRGFRVLRANGVQSEARLPFAALHQILHPLAAHTAALPEIQQTAIAAAFGQVDAAAPAPYLVALAALGLLCGGAADTPLVVLVDDAHWLDAASAGALAFVARRLQADPVLLLAAVRGDYDSGLLDAQLPVIPLTGIDAGAAEQLLRTRHPGLSEQARAEVLRTAQGNPLALVELPSTIDKATAAPHILPLTDRLERSFAARLRELSRATQKMLTLCAADDGSSLREVLTASARMLSDPAATAENLTPAIDAGLIDLADDRVTFRHPLARSAIYQAASRQDRLAAHSALAQILVDDPERRAWHLAAGSVGQDESVAAAMEQAAVAAARRGSHAVSATAWQRAAALSPDPRKRSTRYLHAAELVVELGQPDRAAQLIDNCASDLPTLGERARAVLVRDAVDPGMPGDPTRVRMLVDLAESVRRTGDTELVIRLLLAAAGHTWSADPGQEARERLIAEVQRLPVPTDDPLRLTILGFTDPAGQAAAIRERVARIRREDLDAGASALVTSVFLVSADPALAALQANVIDNLRAAGRFRALPHALSGYAWQAIALADWKTALPAADECHRVAVETGQPLWSAASMLAQAMIAAMRSDSETAERLAAQAEAIVLPLRMNPVLCGLQFVRGISSISTGRYDAAFSHLARTANPADPAFHTVQSTWVLGDLAEAAAATGRIDEARELISQLATPPGTAASPWTEAAALYARPFLAQGDAADLAFQEVLASELSRWPSYRARLLLQYGMWLRRRRRIADARRPLRAARDACTALGLTSWAATARRELRAAGEESQNGRDALWTLLSAQELQIAQLAAAGHSNREIAQRLYLSERTVASHLYRLYPKLGITSRTKLHSVLGSTPIIEPLGSP</sequence>
<dbReference type="SMART" id="SM00421">
    <property type="entry name" value="HTH_LUXR"/>
    <property type="match status" value="1"/>
</dbReference>
<evidence type="ECO:0000256" key="1">
    <source>
        <dbReference type="ARBA" id="ARBA00022741"/>
    </source>
</evidence>
<reference evidence="4 5" key="1">
    <citation type="journal article" date="2019" name="Int. J. Syst. Evol. Microbiol.">
        <title>The Global Catalogue of Microorganisms (GCM) 10K type strain sequencing project: providing services to taxonomists for standard genome sequencing and annotation.</title>
        <authorList>
            <consortium name="The Broad Institute Genomics Platform"/>
            <consortium name="The Broad Institute Genome Sequencing Center for Infectious Disease"/>
            <person name="Wu L."/>
            <person name="Ma J."/>
        </authorList>
    </citation>
    <scope>NUCLEOTIDE SEQUENCE [LARGE SCALE GENOMIC DNA]</scope>
    <source>
        <strain evidence="4 5">JCM 3272</strain>
    </source>
</reference>
<dbReference type="PRINTS" id="PR00038">
    <property type="entry name" value="HTHLUXR"/>
</dbReference>
<evidence type="ECO:0000259" key="3">
    <source>
        <dbReference type="PROSITE" id="PS50043"/>
    </source>
</evidence>
<dbReference type="PANTHER" id="PTHR16305:SF35">
    <property type="entry name" value="TRANSCRIPTIONAL ACTIVATOR DOMAIN"/>
    <property type="match status" value="1"/>
</dbReference>
<dbReference type="InterPro" id="IPR036388">
    <property type="entry name" value="WH-like_DNA-bd_sf"/>
</dbReference>
<organism evidence="4 5">
    <name type="scientific">Dactylosporangium salmoneum</name>
    <dbReference type="NCBI Taxonomy" id="53361"/>
    <lineage>
        <taxon>Bacteria</taxon>
        <taxon>Bacillati</taxon>
        <taxon>Actinomycetota</taxon>
        <taxon>Actinomycetes</taxon>
        <taxon>Micromonosporales</taxon>
        <taxon>Micromonosporaceae</taxon>
        <taxon>Dactylosporangium</taxon>
    </lineage>
</organism>
<evidence type="ECO:0000313" key="4">
    <source>
        <dbReference type="EMBL" id="GAA2361411.1"/>
    </source>
</evidence>
<feature type="domain" description="HTH luxR-type" evidence="3">
    <location>
        <begin position="795"/>
        <end position="860"/>
    </location>
</feature>
<dbReference type="SUPFAM" id="SSF48452">
    <property type="entry name" value="TPR-like"/>
    <property type="match status" value="1"/>
</dbReference>
<dbReference type="CDD" id="cd06170">
    <property type="entry name" value="LuxR_C_like"/>
    <property type="match status" value="1"/>
</dbReference>
<gene>
    <name evidence="4" type="ORF">GCM10010170_056750</name>
</gene>
<dbReference type="Gene3D" id="1.10.10.10">
    <property type="entry name" value="Winged helix-like DNA-binding domain superfamily/Winged helix DNA-binding domain"/>
    <property type="match status" value="1"/>
</dbReference>
<evidence type="ECO:0000256" key="2">
    <source>
        <dbReference type="ARBA" id="ARBA00022840"/>
    </source>
</evidence>
<dbReference type="SUPFAM" id="SSF46894">
    <property type="entry name" value="C-terminal effector domain of the bipartite response regulators"/>
    <property type="match status" value="1"/>
</dbReference>
<evidence type="ECO:0000313" key="5">
    <source>
        <dbReference type="Proteomes" id="UP001501444"/>
    </source>
</evidence>
<dbReference type="InterPro" id="IPR011990">
    <property type="entry name" value="TPR-like_helical_dom_sf"/>
</dbReference>
<keyword evidence="2" id="KW-0067">ATP-binding</keyword>
<proteinExistence type="predicted"/>
<name>A0ABN3GUC0_9ACTN</name>
<keyword evidence="5" id="KW-1185">Reference proteome</keyword>
<dbReference type="Proteomes" id="UP001501444">
    <property type="component" value="Unassembled WGS sequence"/>
</dbReference>
<dbReference type="InterPro" id="IPR016032">
    <property type="entry name" value="Sig_transdc_resp-reg_C-effctor"/>
</dbReference>
<keyword evidence="1" id="KW-0547">Nucleotide-binding</keyword>
<dbReference type="PANTHER" id="PTHR16305">
    <property type="entry name" value="TESTICULAR SOLUBLE ADENYLYL CYCLASE"/>
    <property type="match status" value="1"/>
</dbReference>